<dbReference type="GO" id="GO:0004735">
    <property type="term" value="F:pyrroline-5-carboxylate reductase activity"/>
    <property type="evidence" value="ECO:0007669"/>
    <property type="project" value="TreeGrafter"/>
</dbReference>
<dbReference type="OMA" id="YGDELLC"/>
<organism evidence="4 5">
    <name type="scientific">Rhodnius prolixus</name>
    <name type="common">Triatomid bug</name>
    <dbReference type="NCBI Taxonomy" id="13249"/>
    <lineage>
        <taxon>Eukaryota</taxon>
        <taxon>Metazoa</taxon>
        <taxon>Ecdysozoa</taxon>
        <taxon>Arthropoda</taxon>
        <taxon>Hexapoda</taxon>
        <taxon>Insecta</taxon>
        <taxon>Pterygota</taxon>
        <taxon>Neoptera</taxon>
        <taxon>Paraneoptera</taxon>
        <taxon>Hemiptera</taxon>
        <taxon>Heteroptera</taxon>
        <taxon>Panheteroptera</taxon>
        <taxon>Cimicomorpha</taxon>
        <taxon>Reduviidae</taxon>
        <taxon>Triatominae</taxon>
        <taxon>Rhodnius</taxon>
    </lineage>
</organism>
<comment type="similarity">
    <text evidence="1">Belongs to the pyrroline-5-carboxylate reductase family.</text>
</comment>
<dbReference type="PANTHER" id="PTHR11645">
    <property type="entry name" value="PYRROLINE-5-CARBOXYLATE REDUCTASE"/>
    <property type="match status" value="1"/>
</dbReference>
<feature type="domain" description="Pyrroline-5-carboxylate reductase catalytic N-terminal" evidence="3">
    <location>
        <begin position="7"/>
        <end position="86"/>
    </location>
</feature>
<dbReference type="Proteomes" id="UP000015103">
    <property type="component" value="Unassembled WGS sequence"/>
</dbReference>
<evidence type="ECO:0000313" key="5">
    <source>
        <dbReference type="Proteomes" id="UP000015103"/>
    </source>
</evidence>
<dbReference type="Pfam" id="PF03807">
    <property type="entry name" value="F420_oxidored"/>
    <property type="match status" value="1"/>
</dbReference>
<sequence>MTDEEGIGFIGAGNMAQAIGLRLINEGVLKASELIVSAPSQRNLSLWSEKGVRTTTNNAEVVRCSKIIFIAVKPQYFEEAMKSLYVELNSEYGDELLCIQSLKIFVSVMAGKTIHYISEVLF</sequence>
<keyword evidence="5" id="KW-1185">Reference proteome</keyword>
<dbReference type="InParanoid" id="T1HNL6"/>
<dbReference type="PANTHER" id="PTHR11645:SF0">
    <property type="entry name" value="PYRROLINE-5-CARBOXYLATE REDUCTASE 3"/>
    <property type="match status" value="1"/>
</dbReference>
<evidence type="ECO:0000313" key="4">
    <source>
        <dbReference type="EnsemblMetazoa" id="RPRC005640-PA"/>
    </source>
</evidence>
<dbReference type="Gene3D" id="3.40.50.720">
    <property type="entry name" value="NAD(P)-binding Rossmann-like Domain"/>
    <property type="match status" value="1"/>
</dbReference>
<dbReference type="SUPFAM" id="SSF51735">
    <property type="entry name" value="NAD(P)-binding Rossmann-fold domains"/>
    <property type="match status" value="1"/>
</dbReference>
<dbReference type="InterPro" id="IPR036291">
    <property type="entry name" value="NAD(P)-bd_dom_sf"/>
</dbReference>
<dbReference type="eggNOG" id="KOG3124">
    <property type="taxonomic scope" value="Eukaryota"/>
</dbReference>
<proteinExistence type="inferred from homology"/>
<dbReference type="InterPro" id="IPR028939">
    <property type="entry name" value="P5C_Rdtase_cat_N"/>
</dbReference>
<accession>T1HNL6</accession>
<reference evidence="4" key="1">
    <citation type="submission" date="2015-05" db="UniProtKB">
        <authorList>
            <consortium name="EnsemblMetazoa"/>
        </authorList>
    </citation>
    <scope>IDENTIFICATION</scope>
</reference>
<evidence type="ECO:0000259" key="3">
    <source>
        <dbReference type="Pfam" id="PF03807"/>
    </source>
</evidence>
<keyword evidence="2" id="KW-0560">Oxidoreductase</keyword>
<dbReference type="HOGENOM" id="CLU_2029555_0_0_1"/>
<dbReference type="EMBL" id="ACPB03021428">
    <property type="status" value="NOT_ANNOTATED_CDS"/>
    <property type="molecule type" value="Genomic_DNA"/>
</dbReference>
<name>T1HNL6_RHOPR</name>
<dbReference type="AlphaFoldDB" id="T1HNL6"/>
<dbReference type="STRING" id="13249.T1HNL6"/>
<dbReference type="EnsemblMetazoa" id="RPRC005640-RA">
    <property type="protein sequence ID" value="RPRC005640-PA"/>
    <property type="gene ID" value="RPRC005640"/>
</dbReference>
<dbReference type="VEuPathDB" id="VectorBase:RPRC005640"/>
<protein>
    <submittedName>
        <fullName evidence="4">F420_oxidored domain-containing protein</fullName>
    </submittedName>
</protein>
<evidence type="ECO:0000256" key="2">
    <source>
        <dbReference type="ARBA" id="ARBA00023002"/>
    </source>
</evidence>
<evidence type="ECO:0000256" key="1">
    <source>
        <dbReference type="ARBA" id="ARBA00005525"/>
    </source>
</evidence>
<dbReference type="GO" id="GO:0055129">
    <property type="term" value="P:L-proline biosynthetic process"/>
    <property type="evidence" value="ECO:0007669"/>
    <property type="project" value="TreeGrafter"/>
</dbReference>